<evidence type="ECO:0000313" key="3">
    <source>
        <dbReference type="Proteomes" id="UP001325680"/>
    </source>
</evidence>
<protein>
    <submittedName>
        <fullName evidence="2">DUF4919 domain-containing protein</fullName>
    </submittedName>
</protein>
<dbReference type="Pfam" id="PF16266">
    <property type="entry name" value="DUF4919"/>
    <property type="match status" value="1"/>
</dbReference>
<reference evidence="2 3" key="1">
    <citation type="submission" date="2023-12" db="EMBL/GenBank/DDBJ databases">
        <title>Genome sequencing and assembly of bacterial species from a model synthetic community.</title>
        <authorList>
            <person name="Hogle S.L."/>
        </authorList>
    </citation>
    <scope>NUCLEOTIDE SEQUENCE [LARGE SCALE GENOMIC DNA]</scope>
    <source>
        <strain evidence="2 3">HAMBI_3031</strain>
    </source>
</reference>
<dbReference type="EMBL" id="CP139960">
    <property type="protein sequence ID" value="WQD39489.1"/>
    <property type="molecule type" value="Genomic_DNA"/>
</dbReference>
<keyword evidence="3" id="KW-1185">Reference proteome</keyword>
<dbReference type="RefSeq" id="WP_114788931.1">
    <property type="nucleotide sequence ID" value="NZ_CP139960.1"/>
</dbReference>
<evidence type="ECO:0000313" key="2">
    <source>
        <dbReference type="EMBL" id="WQD39489.1"/>
    </source>
</evidence>
<evidence type="ECO:0000256" key="1">
    <source>
        <dbReference type="SAM" id="SignalP"/>
    </source>
</evidence>
<dbReference type="Proteomes" id="UP001325680">
    <property type="component" value="Chromosome"/>
</dbReference>
<accession>A0ABZ0W957</accession>
<organism evidence="2 3">
    <name type="scientific">Niabella yanshanensis</name>
    <dbReference type="NCBI Taxonomy" id="577386"/>
    <lineage>
        <taxon>Bacteria</taxon>
        <taxon>Pseudomonadati</taxon>
        <taxon>Bacteroidota</taxon>
        <taxon>Chitinophagia</taxon>
        <taxon>Chitinophagales</taxon>
        <taxon>Chitinophagaceae</taxon>
        <taxon>Niabella</taxon>
    </lineage>
</organism>
<name>A0ABZ0W957_9BACT</name>
<dbReference type="InterPro" id="IPR032578">
    <property type="entry name" value="DUF4919"/>
</dbReference>
<feature type="chain" id="PRO_5045859824" evidence="1">
    <location>
        <begin position="22"/>
        <end position="233"/>
    </location>
</feature>
<keyword evidence="1" id="KW-0732">Signal</keyword>
<sequence length="233" mass="26344">MLKKHILTLTFISIAALSSFAQNSNELDTAALRKAVQDTISPEGYKTLLRKFNEAPQYLYANEGAVLYYGKLFQKGPDPFQRIAAKKTFNELMLQKRFNEAIIEGERLAKADPVDLKLLVMLMAAYIEIKKEAGINLTKAKLQLLSNAILSKGKGDTDSTTLKVTSVEDEYTVMAMLKLNGKSRRSESRINSNIDHWTIITKDDSKGWGFVEDKNRQPEDKESSLYVEVLRPY</sequence>
<proteinExistence type="predicted"/>
<feature type="signal peptide" evidence="1">
    <location>
        <begin position="1"/>
        <end position="21"/>
    </location>
</feature>
<gene>
    <name evidence="2" type="ORF">U0035_04925</name>
</gene>